<feature type="compositionally biased region" description="Basic and acidic residues" evidence="1">
    <location>
        <begin position="8"/>
        <end position="17"/>
    </location>
</feature>
<feature type="region of interest" description="Disordered" evidence="1">
    <location>
        <begin position="1"/>
        <end position="24"/>
    </location>
</feature>
<dbReference type="EMBL" id="LHPF02000001">
    <property type="protein sequence ID" value="PSC76342.1"/>
    <property type="molecule type" value="Genomic_DNA"/>
</dbReference>
<comment type="caution">
    <text evidence="3">The sequence shown here is derived from an EMBL/GenBank/DDBJ whole genome shotgun (WGS) entry which is preliminary data.</text>
</comment>
<gene>
    <name evidence="3" type="primary">g714</name>
    <name evidence="3" type="ORF">C2E20_0714</name>
</gene>
<dbReference type="InterPro" id="IPR052617">
    <property type="entry name" value="Huntingtin-int_K"/>
</dbReference>
<evidence type="ECO:0000313" key="3">
    <source>
        <dbReference type="EMBL" id="PSC76342.1"/>
    </source>
</evidence>
<dbReference type="OrthoDB" id="285219at2759"/>
<dbReference type="CDD" id="cd14361">
    <property type="entry name" value="UBA_HYPK"/>
    <property type="match status" value="1"/>
</dbReference>
<feature type="domain" description="Nascent polypeptide-associated complex subunit alpha-like UBA" evidence="2">
    <location>
        <begin position="72"/>
        <end position="112"/>
    </location>
</feature>
<dbReference type="InterPro" id="IPR044034">
    <property type="entry name" value="NAC-like_UBA"/>
</dbReference>
<dbReference type="PANTHER" id="PTHR31184">
    <property type="entry name" value="HUNTINGTIN-INTERACTING PROTEIN K FAMILY MEMBER"/>
    <property type="match status" value="1"/>
</dbReference>
<dbReference type="InterPro" id="IPR038922">
    <property type="entry name" value="HYPK_UBA"/>
</dbReference>
<dbReference type="GO" id="GO:0050821">
    <property type="term" value="P:protein stabilization"/>
    <property type="evidence" value="ECO:0007669"/>
    <property type="project" value="TreeGrafter"/>
</dbReference>
<proteinExistence type="predicted"/>
<sequence length="114" mass="12491">MGEEGNEDEKPQTREAGETAAAMDKVTDFSEEKEMRAKVDKTQVQAAMAKLAADQAARAEAARQRERELAAVKVAKEDVDLLAGQFDLDRKRAERCLREAKGDAQAAMRALLAV</sequence>
<dbReference type="Pfam" id="PF19026">
    <property type="entry name" value="UBA_HYPK"/>
    <property type="match status" value="1"/>
</dbReference>
<evidence type="ECO:0000313" key="4">
    <source>
        <dbReference type="Proteomes" id="UP000239649"/>
    </source>
</evidence>
<dbReference type="PANTHER" id="PTHR31184:SF2">
    <property type="entry name" value="HUNTINGTIN-INTERACTING PROTEIN K"/>
    <property type="match status" value="1"/>
</dbReference>
<accession>A0A2P6VQI1</accession>
<organism evidence="3 4">
    <name type="scientific">Micractinium conductrix</name>
    <dbReference type="NCBI Taxonomy" id="554055"/>
    <lineage>
        <taxon>Eukaryota</taxon>
        <taxon>Viridiplantae</taxon>
        <taxon>Chlorophyta</taxon>
        <taxon>core chlorophytes</taxon>
        <taxon>Trebouxiophyceae</taxon>
        <taxon>Chlorellales</taxon>
        <taxon>Chlorellaceae</taxon>
        <taxon>Chlorella clade</taxon>
        <taxon>Micractinium</taxon>
    </lineage>
</organism>
<dbReference type="AlphaFoldDB" id="A0A2P6VQI1"/>
<dbReference type="STRING" id="554055.A0A2P6VQI1"/>
<dbReference type="Proteomes" id="UP000239649">
    <property type="component" value="Unassembled WGS sequence"/>
</dbReference>
<protein>
    <submittedName>
        <fullName evidence="3">Huntingtin-interacting K</fullName>
    </submittedName>
</protein>
<name>A0A2P6VQI1_9CHLO</name>
<evidence type="ECO:0000256" key="1">
    <source>
        <dbReference type="SAM" id="MobiDB-lite"/>
    </source>
</evidence>
<evidence type="ECO:0000259" key="2">
    <source>
        <dbReference type="Pfam" id="PF19026"/>
    </source>
</evidence>
<reference evidence="3 4" key="1">
    <citation type="journal article" date="2018" name="Plant J.">
        <title>Genome sequences of Chlorella sorokiniana UTEX 1602 and Micractinium conductrix SAG 241.80: implications to maltose excretion by a green alga.</title>
        <authorList>
            <person name="Arriola M.B."/>
            <person name="Velmurugan N."/>
            <person name="Zhang Y."/>
            <person name="Plunkett M.H."/>
            <person name="Hondzo H."/>
            <person name="Barney B.M."/>
        </authorList>
    </citation>
    <scope>NUCLEOTIDE SEQUENCE [LARGE SCALE GENOMIC DNA]</scope>
    <source>
        <strain evidence="3 4">SAG 241.80</strain>
    </source>
</reference>
<keyword evidence="4" id="KW-1185">Reference proteome</keyword>